<dbReference type="EMBL" id="CAXAMN010028406">
    <property type="protein sequence ID" value="CAK9116472.1"/>
    <property type="molecule type" value="Genomic_DNA"/>
</dbReference>
<proteinExistence type="predicted"/>
<gene>
    <name evidence="1" type="ORF">CCMP2556_LOCUS54037</name>
</gene>
<accession>A0ABP0SVL3</accession>
<dbReference type="Proteomes" id="UP001642484">
    <property type="component" value="Unassembled WGS sequence"/>
</dbReference>
<name>A0ABP0SVL3_9DINO</name>
<reference evidence="1 2" key="1">
    <citation type="submission" date="2024-02" db="EMBL/GenBank/DDBJ databases">
        <authorList>
            <person name="Chen Y."/>
            <person name="Shah S."/>
            <person name="Dougan E. K."/>
            <person name="Thang M."/>
            <person name="Chan C."/>
        </authorList>
    </citation>
    <scope>NUCLEOTIDE SEQUENCE [LARGE SCALE GENOMIC DNA]</scope>
</reference>
<comment type="caution">
    <text evidence="1">The sequence shown here is derived from an EMBL/GenBank/DDBJ whole genome shotgun (WGS) entry which is preliminary data.</text>
</comment>
<evidence type="ECO:0000313" key="1">
    <source>
        <dbReference type="EMBL" id="CAK9116472.1"/>
    </source>
</evidence>
<organism evidence="1 2">
    <name type="scientific">Durusdinium trenchii</name>
    <dbReference type="NCBI Taxonomy" id="1381693"/>
    <lineage>
        <taxon>Eukaryota</taxon>
        <taxon>Sar</taxon>
        <taxon>Alveolata</taxon>
        <taxon>Dinophyceae</taxon>
        <taxon>Suessiales</taxon>
        <taxon>Symbiodiniaceae</taxon>
        <taxon>Durusdinium</taxon>
    </lineage>
</organism>
<protein>
    <submittedName>
        <fullName evidence="1">Uncharacterized protein</fullName>
    </submittedName>
</protein>
<sequence>MDGQAIAFTVQYVELLTSLLGSGQQRSHVPLPDDSVNSRAERLRLIAPSPLSSPVAALGTGSTPANCVEAPKVPQAEVRAPKAVVRTKAPLVPQGPRIMLPPGAIKPHSEYQAERSKKRSAVPMPCPLELPQVYVAHSSLH</sequence>
<evidence type="ECO:0000313" key="2">
    <source>
        <dbReference type="Proteomes" id="UP001642484"/>
    </source>
</evidence>
<keyword evidence="2" id="KW-1185">Reference proteome</keyword>